<dbReference type="AlphaFoldDB" id="A0A158PAG0"/>
<dbReference type="InterPro" id="IPR043137">
    <property type="entry name" value="GGT_ssub_C"/>
</dbReference>
<keyword evidence="1" id="KW-1185">Reference proteome</keyword>
<dbReference type="InterPro" id="IPR029055">
    <property type="entry name" value="Ntn_hydrolases_N"/>
</dbReference>
<dbReference type="SUPFAM" id="SSF56235">
    <property type="entry name" value="N-terminal nucleophile aminohydrolases (Ntn hydrolases)"/>
    <property type="match status" value="1"/>
</dbReference>
<protein>
    <submittedName>
        <fullName evidence="2">Aminoacyl-tRNA hydrolase</fullName>
    </submittedName>
</protein>
<proteinExistence type="predicted"/>
<accession>A0A158PAG0</accession>
<dbReference type="Proteomes" id="UP000035642">
    <property type="component" value="Unassembled WGS sequence"/>
</dbReference>
<dbReference type="WBParaSite" id="ACAC_0000942601-mRNA-1">
    <property type="protein sequence ID" value="ACAC_0000942601-mRNA-1"/>
    <property type="gene ID" value="ACAC_0000942601"/>
</dbReference>
<dbReference type="Gene3D" id="3.60.20.40">
    <property type="match status" value="1"/>
</dbReference>
<sequence length="408" mass="45769">MTFSFETSRIAEQILSDDVDCSLLMKEATLERFNIQRQMLFGVMCLALLVPYSVTPHSSISTMLYYMQKREALANSFRLGHITEECAVSMPPSTCKLRSQYKYMQGYIDLVGGLKNSSLNNVWKIGATKREKAKDWLFQGGNLNDTELPLRKFRIPKALENAMMLYNVSSQYTHIVGSKIVISENVTEKLLNDFLPVKSDTPNLTAALHKIMLRNNLERGYMDAGFHALLLHAHHYAERLIAEQQDATALDESTKSRSYETILMINLGMNATNDVPKLLSSAAGLMIIDKGANNAPIIVASASGSLRTVEAVASVILRMLIFDEEPGAAIHANASFYDTEDPGFYCENNDEKFLKEMEKKGISCFPLKQDKFAHMDRIAMAIRQRLPKGRLIAAVDRRAQDFNYAVGL</sequence>
<reference evidence="2" key="2">
    <citation type="submission" date="2016-04" db="UniProtKB">
        <authorList>
            <consortium name="WormBaseParasite"/>
        </authorList>
    </citation>
    <scope>IDENTIFICATION</scope>
</reference>
<dbReference type="STRING" id="6313.A0A158PAG0"/>
<evidence type="ECO:0000313" key="2">
    <source>
        <dbReference type="WBParaSite" id="ACAC_0000942601-mRNA-1"/>
    </source>
</evidence>
<reference evidence="1" key="1">
    <citation type="submission" date="2012-09" db="EMBL/GenBank/DDBJ databases">
        <authorList>
            <person name="Martin A.A."/>
        </authorList>
    </citation>
    <scope>NUCLEOTIDE SEQUENCE</scope>
</reference>
<evidence type="ECO:0000313" key="1">
    <source>
        <dbReference type="Proteomes" id="UP000035642"/>
    </source>
</evidence>
<organism evidence="1 2">
    <name type="scientific">Angiostrongylus cantonensis</name>
    <name type="common">Rat lungworm</name>
    <dbReference type="NCBI Taxonomy" id="6313"/>
    <lineage>
        <taxon>Eukaryota</taxon>
        <taxon>Metazoa</taxon>
        <taxon>Ecdysozoa</taxon>
        <taxon>Nematoda</taxon>
        <taxon>Chromadorea</taxon>
        <taxon>Rhabditida</taxon>
        <taxon>Rhabditina</taxon>
        <taxon>Rhabditomorpha</taxon>
        <taxon>Strongyloidea</taxon>
        <taxon>Metastrongylidae</taxon>
        <taxon>Angiostrongylus</taxon>
    </lineage>
</organism>
<name>A0A158PAG0_ANGCA</name>